<name>A0A193PE79_DUGJA</name>
<dbReference type="EMBL" id="LC085464">
    <property type="protein sequence ID" value="BAV14861.1"/>
    <property type="molecule type" value="mRNA"/>
</dbReference>
<dbReference type="GO" id="GO:0007218">
    <property type="term" value="P:neuropeptide signaling pathway"/>
    <property type="evidence" value="ECO:0007669"/>
    <property type="project" value="UniProtKB-KW"/>
</dbReference>
<reference evidence="2" key="1">
    <citation type="journal article" date="2016" name="Zool. Sci.">
        <title>Multiple Neuropeptide-Coding Genes Involved in Planarian Pharynx Extension.</title>
        <authorList>
            <person name="Shimoyama S."/>
            <person name="Inoue T."/>
            <person name="Kashima M."/>
            <person name="Agata K."/>
        </authorList>
    </citation>
    <scope>NUCLEOTIDE SEQUENCE</scope>
    <source>
        <strain evidence="2">SSP</strain>
    </source>
</reference>
<evidence type="ECO:0000313" key="2">
    <source>
        <dbReference type="EMBL" id="BAV14861.1"/>
    </source>
</evidence>
<gene>
    <name evidence="2" type="primary">DjNp49</name>
</gene>
<feature type="chain" id="PRO_5008260933" evidence="1">
    <location>
        <begin position="20"/>
        <end position="70"/>
    </location>
</feature>
<keyword evidence="1" id="KW-0732">Signal</keyword>
<feature type="signal peptide" evidence="1">
    <location>
        <begin position="1"/>
        <end position="19"/>
    </location>
</feature>
<proteinExistence type="evidence at transcript level"/>
<protein>
    <submittedName>
        <fullName evidence="2">Neuropeptide-49</fullName>
    </submittedName>
</protein>
<accession>A0A193PE79</accession>
<dbReference type="AlphaFoldDB" id="A0A193PE79"/>
<keyword evidence="2" id="KW-0527">Neuropeptide</keyword>
<sequence>MKLLLILMITYSFYSILDTTPAIRPDKFDRDDWYGSVKRNYMDFFGLNGDMQRFKKQQFHRNHRPEFEWN</sequence>
<organism evidence="2">
    <name type="scientific">Dugesia japonica</name>
    <name type="common">Planarian</name>
    <dbReference type="NCBI Taxonomy" id="6161"/>
    <lineage>
        <taxon>Eukaryota</taxon>
        <taxon>Metazoa</taxon>
        <taxon>Spiralia</taxon>
        <taxon>Lophotrochozoa</taxon>
        <taxon>Platyhelminthes</taxon>
        <taxon>Rhabditophora</taxon>
        <taxon>Seriata</taxon>
        <taxon>Tricladida</taxon>
        <taxon>Continenticola</taxon>
        <taxon>Geoplanoidea</taxon>
        <taxon>Dugesiidae</taxon>
        <taxon>Dugesia</taxon>
    </lineage>
</organism>
<evidence type="ECO:0000256" key="1">
    <source>
        <dbReference type="SAM" id="SignalP"/>
    </source>
</evidence>